<evidence type="ECO:0000313" key="13">
    <source>
        <dbReference type="EMBL" id="HHJ64941.1"/>
    </source>
</evidence>
<keyword evidence="11" id="KW-1133">Transmembrane helix</keyword>
<comment type="catalytic activity">
    <reaction evidence="1">
        <text>1D-myo-inositol 3-phosphate + CTP + H(+) = CDP-1L-myo-inositol + diphosphate</text>
        <dbReference type="Rhea" id="RHEA:30647"/>
        <dbReference type="ChEBI" id="CHEBI:15378"/>
        <dbReference type="ChEBI" id="CHEBI:33019"/>
        <dbReference type="ChEBI" id="CHEBI:37563"/>
        <dbReference type="ChEBI" id="CHEBI:58401"/>
        <dbReference type="ChEBI" id="CHEBI:62573"/>
        <dbReference type="EC" id="2.7.7.74"/>
    </reaction>
</comment>
<evidence type="ECO:0000256" key="10">
    <source>
        <dbReference type="RuleBase" id="RU003750"/>
    </source>
</evidence>
<evidence type="ECO:0000256" key="5">
    <source>
        <dbReference type="ARBA" id="ARBA00013268"/>
    </source>
</evidence>
<evidence type="ECO:0000256" key="2">
    <source>
        <dbReference type="ARBA" id="ARBA00006982"/>
    </source>
</evidence>
<comment type="similarity">
    <text evidence="2">In the C-terminal section; belongs to the CDP-alcohol phosphatidyltransferase class-I family.</text>
</comment>
<dbReference type="EMBL" id="DRNB01000321">
    <property type="protein sequence ID" value="HHJ64941.1"/>
    <property type="molecule type" value="Genomic_DNA"/>
</dbReference>
<reference evidence="13" key="1">
    <citation type="journal article" date="2020" name="mSystems">
        <title>Genome- and Community-Level Interaction Insights into Carbon Utilization and Element Cycling Functions of Hydrothermarchaeota in Hydrothermal Sediment.</title>
        <authorList>
            <person name="Zhou Z."/>
            <person name="Liu Y."/>
            <person name="Xu W."/>
            <person name="Pan J."/>
            <person name="Luo Z.H."/>
            <person name="Li M."/>
        </authorList>
    </citation>
    <scope>NUCLEOTIDE SEQUENCE [LARGE SCALE GENOMIC DNA]</scope>
    <source>
        <strain evidence="13">HyVt-501</strain>
    </source>
</reference>
<dbReference type="SUPFAM" id="SSF53448">
    <property type="entry name" value="Nucleotide-diphospho-sugar transferases"/>
    <property type="match status" value="1"/>
</dbReference>
<evidence type="ECO:0000256" key="7">
    <source>
        <dbReference type="ARBA" id="ARBA00022679"/>
    </source>
</evidence>
<dbReference type="GO" id="GO:0016780">
    <property type="term" value="F:phosphotransferase activity, for other substituted phosphate groups"/>
    <property type="evidence" value="ECO:0007669"/>
    <property type="project" value="InterPro"/>
</dbReference>
<keyword evidence="7 10" id="KW-0808">Transferase</keyword>
<dbReference type="InterPro" id="IPR043130">
    <property type="entry name" value="CDP-OH_PTrfase_TM_dom"/>
</dbReference>
<dbReference type="Pfam" id="PF01066">
    <property type="entry name" value="CDP-OH_P_transf"/>
    <property type="match status" value="1"/>
</dbReference>
<dbReference type="PANTHER" id="PTHR43584">
    <property type="entry name" value="NUCLEOTIDYL TRANSFERASE"/>
    <property type="match status" value="1"/>
</dbReference>
<evidence type="ECO:0000256" key="4">
    <source>
        <dbReference type="ARBA" id="ARBA00012504"/>
    </source>
</evidence>
<proteinExistence type="inferred from homology"/>
<dbReference type="GO" id="GO:0016020">
    <property type="term" value="C:membrane"/>
    <property type="evidence" value="ECO:0007669"/>
    <property type="project" value="InterPro"/>
</dbReference>
<evidence type="ECO:0000256" key="8">
    <source>
        <dbReference type="ARBA" id="ARBA00022695"/>
    </source>
</evidence>
<gene>
    <name evidence="13" type="ORF">ENJ61_08560</name>
</gene>
<dbReference type="InterPro" id="IPR048254">
    <property type="entry name" value="CDP_ALCOHOL_P_TRANSF_CS"/>
</dbReference>
<dbReference type="PROSITE" id="PS00379">
    <property type="entry name" value="CDP_ALCOHOL_P_TRANSF"/>
    <property type="match status" value="1"/>
</dbReference>
<dbReference type="AlphaFoldDB" id="A0A7C5QFN6"/>
<dbReference type="EC" id="2.7.7.74" evidence="4"/>
<dbReference type="FunFam" id="1.20.120.1760:FF:000042">
    <property type="entry name" value="Bifunctional IPC transferase and DIPP synthase"/>
    <property type="match status" value="1"/>
</dbReference>
<comment type="similarity">
    <text evidence="3">In the N-terminal section; belongs to the MobA family.</text>
</comment>
<dbReference type="GO" id="GO:0016779">
    <property type="term" value="F:nucleotidyltransferase activity"/>
    <property type="evidence" value="ECO:0007669"/>
    <property type="project" value="UniProtKB-KW"/>
</dbReference>
<evidence type="ECO:0000259" key="12">
    <source>
        <dbReference type="Pfam" id="PF00483"/>
    </source>
</evidence>
<dbReference type="Pfam" id="PF00483">
    <property type="entry name" value="NTP_transferase"/>
    <property type="match status" value="1"/>
</dbReference>
<comment type="similarity">
    <text evidence="10">Belongs to the CDP-alcohol phosphatidyltransferase class-I family.</text>
</comment>
<sequence length="428" mass="47970">MKTAVILCAGAGTRLRTLAGDAPKPLVKVAGREILYRTLYLLSKAGVEEFVIVVNPQNREPIESFLKETGVSYSIVINEKPERENGYSLLLASDSVMEDRFVLTMGDHLYSEEFIAQAIGGEGLIVDSLALYTDREEATKVLCEGGRVRDIGKELQRFTGYDTGFFVLERKIFEVAGRLAEKKERLTLSEIVREAQLKCTFVSGKFWTDVDTPEDLKRARRELIRSSAKGSGDGFVARHLNRKLSLRVSEKLVDRVSPNQATGIVFLIGILSALVALLNPPLGGLLYQLSSMLDGIDGEIARASMRTTRFGGWLDSVLDRFVDFSFLSALAFRMEPSGYALLWVLSALFGSLMVSYTTERFRGAYQEDAYRALPLLRYLPGRRDERILFTAVMTLMGWFLPLFVILSLVTNLRVLLTVYLVWREKGTQ</sequence>
<dbReference type="InterPro" id="IPR029044">
    <property type="entry name" value="Nucleotide-diphossugar_trans"/>
</dbReference>
<accession>A0A7C5QFN6</accession>
<dbReference type="NCBIfam" id="NF041135">
    <property type="entry name" value="IPPtranDIPPsyn_Thcocales"/>
    <property type="match status" value="1"/>
</dbReference>
<feature type="transmembrane region" description="Helical" evidence="11">
    <location>
        <begin position="387"/>
        <end position="409"/>
    </location>
</feature>
<evidence type="ECO:0000256" key="9">
    <source>
        <dbReference type="ARBA" id="ARBA00049235"/>
    </source>
</evidence>
<dbReference type="GO" id="GO:0008654">
    <property type="term" value="P:phospholipid biosynthetic process"/>
    <property type="evidence" value="ECO:0007669"/>
    <property type="project" value="InterPro"/>
</dbReference>
<name>A0A7C5QFN6_AQUAO</name>
<dbReference type="InterPro" id="IPR000462">
    <property type="entry name" value="CDP-OH_P_trans"/>
</dbReference>
<evidence type="ECO:0000256" key="6">
    <source>
        <dbReference type="ARBA" id="ARBA00018322"/>
    </source>
</evidence>
<comment type="catalytic activity">
    <reaction evidence="9">
        <text>CDP-1L-myo-inositol + 1D-myo-inositol 3-phosphate = bis(1L-myo-inositol) 3,1'-phosphate 1-phosphate + CMP + H(+)</text>
        <dbReference type="Rhea" id="RHEA:31327"/>
        <dbReference type="ChEBI" id="CHEBI:15378"/>
        <dbReference type="ChEBI" id="CHEBI:58401"/>
        <dbReference type="ChEBI" id="CHEBI:60377"/>
        <dbReference type="ChEBI" id="CHEBI:62573"/>
        <dbReference type="ChEBI" id="CHEBI:62576"/>
        <dbReference type="EC" id="2.7.8.34"/>
    </reaction>
</comment>
<keyword evidence="11" id="KW-0812">Transmembrane</keyword>
<protein>
    <recommendedName>
        <fullName evidence="6">Bifunctional IPC transferase and DIPP synthase</fullName>
        <ecNumber evidence="4">2.7.7.74</ecNumber>
        <ecNumber evidence="5">2.7.8.34</ecNumber>
    </recommendedName>
</protein>
<evidence type="ECO:0000256" key="3">
    <source>
        <dbReference type="ARBA" id="ARBA00007897"/>
    </source>
</evidence>
<dbReference type="Gene3D" id="3.90.550.10">
    <property type="entry name" value="Spore Coat Polysaccharide Biosynthesis Protein SpsA, Chain A"/>
    <property type="match status" value="1"/>
</dbReference>
<dbReference type="InterPro" id="IPR005835">
    <property type="entry name" value="NTP_transferase_dom"/>
</dbReference>
<keyword evidence="8" id="KW-0548">Nucleotidyltransferase</keyword>
<feature type="domain" description="Nucleotidyl transferase" evidence="12">
    <location>
        <begin position="4"/>
        <end position="223"/>
    </location>
</feature>
<dbReference type="InterPro" id="IPR053433">
    <property type="entry name" value="IPC_transferase/DIPP_synth"/>
</dbReference>
<evidence type="ECO:0000256" key="11">
    <source>
        <dbReference type="SAM" id="Phobius"/>
    </source>
</evidence>
<dbReference type="Gene3D" id="1.20.120.1760">
    <property type="match status" value="1"/>
</dbReference>
<dbReference type="PANTHER" id="PTHR43584:SF8">
    <property type="entry name" value="N-ACETYLMURAMATE ALPHA-1-PHOSPHATE URIDYLYLTRANSFERASE"/>
    <property type="match status" value="1"/>
</dbReference>
<organism evidence="13">
    <name type="scientific">Aquifex aeolicus</name>
    <dbReference type="NCBI Taxonomy" id="63363"/>
    <lineage>
        <taxon>Bacteria</taxon>
        <taxon>Pseudomonadati</taxon>
        <taxon>Aquificota</taxon>
        <taxon>Aquificia</taxon>
        <taxon>Aquificales</taxon>
        <taxon>Aquificaceae</taxon>
        <taxon>Aquifex</taxon>
    </lineage>
</organism>
<comment type="caution">
    <text evidence="13">The sequence shown here is derived from an EMBL/GenBank/DDBJ whole genome shotgun (WGS) entry which is preliminary data.</text>
</comment>
<feature type="transmembrane region" description="Helical" evidence="11">
    <location>
        <begin position="264"/>
        <end position="289"/>
    </location>
</feature>
<keyword evidence="11" id="KW-0472">Membrane</keyword>
<feature type="transmembrane region" description="Helical" evidence="11">
    <location>
        <begin position="338"/>
        <end position="356"/>
    </location>
</feature>
<evidence type="ECO:0000256" key="1">
    <source>
        <dbReference type="ARBA" id="ARBA00000729"/>
    </source>
</evidence>
<dbReference type="EC" id="2.7.8.34" evidence="5"/>
<dbReference type="Proteomes" id="UP000885792">
    <property type="component" value="Unassembled WGS sequence"/>
</dbReference>
<dbReference type="InterPro" id="IPR050065">
    <property type="entry name" value="GlmU-like"/>
</dbReference>